<accession>A0A401FIE4</accession>
<gene>
    <name evidence="1" type="ORF">NBRC111893_281</name>
</gene>
<proteinExistence type="predicted"/>
<dbReference type="InterPro" id="IPR036412">
    <property type="entry name" value="HAD-like_sf"/>
</dbReference>
<dbReference type="AlphaFoldDB" id="A0A401FIE4"/>
<name>A0A401FIE4_9LACO</name>
<keyword evidence="1" id="KW-0378">Hydrolase</keyword>
<keyword evidence="2" id="KW-1185">Reference proteome</keyword>
<dbReference type="GO" id="GO:0005829">
    <property type="term" value="C:cytosol"/>
    <property type="evidence" value="ECO:0007669"/>
    <property type="project" value="TreeGrafter"/>
</dbReference>
<dbReference type="Proteomes" id="UP000286974">
    <property type="component" value="Unassembled WGS sequence"/>
</dbReference>
<dbReference type="PROSITE" id="PS01229">
    <property type="entry name" value="COF_2"/>
    <property type="match status" value="1"/>
</dbReference>
<dbReference type="GO" id="GO:0000287">
    <property type="term" value="F:magnesium ion binding"/>
    <property type="evidence" value="ECO:0007669"/>
    <property type="project" value="TreeGrafter"/>
</dbReference>
<reference evidence="1 2" key="1">
    <citation type="submission" date="2017-11" db="EMBL/GenBank/DDBJ databases">
        <title>Draft Genome Sequence of Lactobacillus curieae NBRC 111893 isolated from Koso, a Japanese sugar-Vegetable Fermented Beverage.</title>
        <authorList>
            <person name="Chiou T.Y."/>
            <person name="Oshima K."/>
            <person name="Suda W."/>
            <person name="Hattori M."/>
            <person name="Takahashi T."/>
        </authorList>
    </citation>
    <scope>NUCLEOTIDE SEQUENCE [LARGE SCALE GENOMIC DNA]</scope>
    <source>
        <strain evidence="1 2">NBRC111893</strain>
    </source>
</reference>
<dbReference type="InterPro" id="IPR023214">
    <property type="entry name" value="HAD_sf"/>
</dbReference>
<dbReference type="Gene3D" id="3.40.50.1000">
    <property type="entry name" value="HAD superfamily/HAD-like"/>
    <property type="match status" value="1"/>
</dbReference>
<protein>
    <submittedName>
        <fullName evidence="1">HMP-PP hydrolase</fullName>
    </submittedName>
</protein>
<dbReference type="GO" id="GO:0016791">
    <property type="term" value="F:phosphatase activity"/>
    <property type="evidence" value="ECO:0007669"/>
    <property type="project" value="TreeGrafter"/>
</dbReference>
<dbReference type="PANTHER" id="PTHR10000">
    <property type="entry name" value="PHOSPHOSERINE PHOSPHATASE"/>
    <property type="match status" value="1"/>
</dbReference>
<dbReference type="Pfam" id="PF08282">
    <property type="entry name" value="Hydrolase_3"/>
    <property type="match status" value="1"/>
</dbReference>
<organism evidence="1 2">
    <name type="scientific">Lentilactobacillus kosonis</name>
    <dbReference type="NCBI Taxonomy" id="2810561"/>
    <lineage>
        <taxon>Bacteria</taxon>
        <taxon>Bacillati</taxon>
        <taxon>Bacillota</taxon>
        <taxon>Bacilli</taxon>
        <taxon>Lactobacillales</taxon>
        <taxon>Lactobacillaceae</taxon>
        <taxon>Lentilactobacillus</taxon>
    </lineage>
</organism>
<dbReference type="PANTHER" id="PTHR10000:SF8">
    <property type="entry name" value="HAD SUPERFAMILY HYDROLASE-LIKE, TYPE 3"/>
    <property type="match status" value="1"/>
</dbReference>
<comment type="caution">
    <text evidence="1">The sequence shown here is derived from an EMBL/GenBank/DDBJ whole genome shotgun (WGS) entry which is preliminary data.</text>
</comment>
<dbReference type="SUPFAM" id="SSF56784">
    <property type="entry name" value="HAD-like"/>
    <property type="match status" value="1"/>
</dbReference>
<sequence>MDKYEAELTPDMKAAYHIVRSQPHIMEFLAPKMDKVVGLEHLLDHFGWDFSQLMTFGDAANDLGMIAKAGMGVAMANASEDVKAVSDAITLSNDDDGVAAFLSQESTQKLFEQ</sequence>
<evidence type="ECO:0000313" key="1">
    <source>
        <dbReference type="EMBL" id="GAY72135.1"/>
    </source>
</evidence>
<dbReference type="EMBL" id="BEXA01000001">
    <property type="protein sequence ID" value="GAY72135.1"/>
    <property type="molecule type" value="Genomic_DNA"/>
</dbReference>
<evidence type="ECO:0000313" key="2">
    <source>
        <dbReference type="Proteomes" id="UP000286974"/>
    </source>
</evidence>